<evidence type="ECO:0000313" key="2">
    <source>
        <dbReference type="EMBL" id="RZB91701.1"/>
    </source>
</evidence>
<evidence type="ECO:0000313" key="3">
    <source>
        <dbReference type="Proteomes" id="UP000289340"/>
    </source>
</evidence>
<comment type="caution">
    <text evidence="2">The sequence shown here is derived from an EMBL/GenBank/DDBJ whole genome shotgun (WGS) entry which is preliminary data.</text>
</comment>
<feature type="signal peptide" evidence="1">
    <location>
        <begin position="1"/>
        <end position="21"/>
    </location>
</feature>
<dbReference type="AlphaFoldDB" id="A0A445IZZ1"/>
<organism evidence="2 3">
    <name type="scientific">Glycine soja</name>
    <name type="common">Wild soybean</name>
    <dbReference type="NCBI Taxonomy" id="3848"/>
    <lineage>
        <taxon>Eukaryota</taxon>
        <taxon>Viridiplantae</taxon>
        <taxon>Streptophyta</taxon>
        <taxon>Embryophyta</taxon>
        <taxon>Tracheophyta</taxon>
        <taxon>Spermatophyta</taxon>
        <taxon>Magnoliopsida</taxon>
        <taxon>eudicotyledons</taxon>
        <taxon>Gunneridae</taxon>
        <taxon>Pentapetalae</taxon>
        <taxon>rosids</taxon>
        <taxon>fabids</taxon>
        <taxon>Fabales</taxon>
        <taxon>Fabaceae</taxon>
        <taxon>Papilionoideae</taxon>
        <taxon>50 kb inversion clade</taxon>
        <taxon>NPAAA clade</taxon>
        <taxon>indigoferoid/millettioid clade</taxon>
        <taxon>Phaseoleae</taxon>
        <taxon>Glycine</taxon>
        <taxon>Glycine subgen. Soja</taxon>
    </lineage>
</organism>
<sequence>MEVWFLLVKLLSFENIPAAISCSYSFRRRFENKREAHEAVYAMCCNVEQAWGRVRLVRMHGSKFSTITVTVS</sequence>
<feature type="chain" id="PRO_5036354029" evidence="1">
    <location>
        <begin position="22"/>
        <end position="72"/>
    </location>
</feature>
<keyword evidence="3" id="KW-1185">Reference proteome</keyword>
<reference evidence="2 3" key="1">
    <citation type="submission" date="2018-09" db="EMBL/GenBank/DDBJ databases">
        <title>A high-quality reference genome of wild soybean provides a powerful tool to mine soybean genomes.</title>
        <authorList>
            <person name="Xie M."/>
            <person name="Chung C.Y.L."/>
            <person name="Li M.-W."/>
            <person name="Wong F.-L."/>
            <person name="Chan T.-F."/>
            <person name="Lam H.-M."/>
        </authorList>
    </citation>
    <scope>NUCLEOTIDE SEQUENCE [LARGE SCALE GENOMIC DNA]</scope>
    <source>
        <strain evidence="3">cv. W05</strain>
        <tissue evidence="2">Hypocotyl of etiolated seedlings</tissue>
    </source>
</reference>
<evidence type="ECO:0000256" key="1">
    <source>
        <dbReference type="SAM" id="SignalP"/>
    </source>
</evidence>
<protein>
    <submittedName>
        <fullName evidence="2">Uncharacterized protein</fullName>
    </submittedName>
</protein>
<proteinExistence type="predicted"/>
<gene>
    <name evidence="2" type="ORF">D0Y65_023901</name>
</gene>
<dbReference type="Proteomes" id="UP000289340">
    <property type="component" value="Chromosome 9"/>
</dbReference>
<dbReference type="EMBL" id="QZWG01000009">
    <property type="protein sequence ID" value="RZB91700.1"/>
    <property type="molecule type" value="Genomic_DNA"/>
</dbReference>
<accession>A0A445IZZ1</accession>
<keyword evidence="1" id="KW-0732">Signal</keyword>
<name>A0A445IZZ1_GLYSO</name>
<dbReference type="EMBL" id="QZWG01000009">
    <property type="protein sequence ID" value="RZB91701.1"/>
    <property type="molecule type" value="Genomic_DNA"/>
</dbReference>